<dbReference type="OrthoDB" id="2999760at2759"/>
<feature type="region of interest" description="Disordered" evidence="1">
    <location>
        <begin position="1"/>
        <end position="27"/>
    </location>
</feature>
<accession>A0A8H6VW44</accession>
<evidence type="ECO:0000313" key="3">
    <source>
        <dbReference type="Proteomes" id="UP000613580"/>
    </source>
</evidence>
<evidence type="ECO:0000313" key="2">
    <source>
        <dbReference type="EMBL" id="KAF7296174.1"/>
    </source>
</evidence>
<dbReference type="EMBL" id="JACAZE010000017">
    <property type="protein sequence ID" value="KAF7296174.1"/>
    <property type="molecule type" value="Genomic_DNA"/>
</dbReference>
<protein>
    <submittedName>
        <fullName evidence="2">Uncharacterized protein</fullName>
    </submittedName>
</protein>
<organism evidence="2 3">
    <name type="scientific">Mycena chlorophos</name>
    <name type="common">Agaric fungus</name>
    <name type="synonym">Agaricus chlorophos</name>
    <dbReference type="NCBI Taxonomy" id="658473"/>
    <lineage>
        <taxon>Eukaryota</taxon>
        <taxon>Fungi</taxon>
        <taxon>Dikarya</taxon>
        <taxon>Basidiomycota</taxon>
        <taxon>Agaricomycotina</taxon>
        <taxon>Agaricomycetes</taxon>
        <taxon>Agaricomycetidae</taxon>
        <taxon>Agaricales</taxon>
        <taxon>Marasmiineae</taxon>
        <taxon>Mycenaceae</taxon>
        <taxon>Mycena</taxon>
    </lineage>
</organism>
<comment type="caution">
    <text evidence="2">The sequence shown here is derived from an EMBL/GenBank/DDBJ whole genome shotgun (WGS) entry which is preliminary data.</text>
</comment>
<proteinExistence type="predicted"/>
<keyword evidence="3" id="KW-1185">Reference proteome</keyword>
<dbReference type="AlphaFoldDB" id="A0A8H6VW44"/>
<dbReference type="Proteomes" id="UP000613580">
    <property type="component" value="Unassembled WGS sequence"/>
</dbReference>
<evidence type="ECO:0000256" key="1">
    <source>
        <dbReference type="SAM" id="MobiDB-lite"/>
    </source>
</evidence>
<reference evidence="2" key="1">
    <citation type="submission" date="2020-05" db="EMBL/GenBank/DDBJ databases">
        <title>Mycena genomes resolve the evolution of fungal bioluminescence.</title>
        <authorList>
            <person name="Tsai I.J."/>
        </authorList>
    </citation>
    <scope>NUCLEOTIDE SEQUENCE</scope>
    <source>
        <strain evidence="2">110903Hualien_Pintung</strain>
    </source>
</reference>
<sequence>MSRRKATRQALPPSGPMLGRRGSSTTQNVIGGHQLQQASLLTNTGPTTITGGNFTQVINSRSEPRFDDDESQFELVKWGHIKFIKQVGSIATYKQIKKRVGRSKTILTGQMNMHHVKVFPSSEIFTLVSYDRNQFERAKSDMIGIQHLRFALTHLFDKLLKLQKLYLSATVVWSHKFKIPIWNPLS</sequence>
<gene>
    <name evidence="2" type="ORF">HMN09_01085900</name>
</gene>
<name>A0A8H6VW44_MYCCL</name>